<gene>
    <name evidence="1" type="ORF">F8M41_018446</name>
</gene>
<dbReference type="Proteomes" id="UP000439903">
    <property type="component" value="Unassembled WGS sequence"/>
</dbReference>
<evidence type="ECO:0000313" key="2">
    <source>
        <dbReference type="Proteomes" id="UP000439903"/>
    </source>
</evidence>
<dbReference type="AlphaFoldDB" id="A0A8H4ALJ5"/>
<keyword evidence="2" id="KW-1185">Reference proteome</keyword>
<dbReference type="OrthoDB" id="2448051at2759"/>
<dbReference type="EMBL" id="WTPW01000449">
    <property type="protein sequence ID" value="KAF0510188.1"/>
    <property type="molecule type" value="Genomic_DNA"/>
</dbReference>
<evidence type="ECO:0000313" key="1">
    <source>
        <dbReference type="EMBL" id="KAF0510188.1"/>
    </source>
</evidence>
<organism evidence="1 2">
    <name type="scientific">Gigaspora margarita</name>
    <dbReference type="NCBI Taxonomy" id="4874"/>
    <lineage>
        <taxon>Eukaryota</taxon>
        <taxon>Fungi</taxon>
        <taxon>Fungi incertae sedis</taxon>
        <taxon>Mucoromycota</taxon>
        <taxon>Glomeromycotina</taxon>
        <taxon>Glomeromycetes</taxon>
        <taxon>Diversisporales</taxon>
        <taxon>Gigasporaceae</taxon>
        <taxon>Gigaspora</taxon>
    </lineage>
</organism>
<protein>
    <submittedName>
        <fullName evidence="1">Uncharacterized protein</fullName>
    </submittedName>
</protein>
<reference evidence="1 2" key="1">
    <citation type="journal article" date="2019" name="Environ. Microbiol.">
        <title>At the nexus of three kingdoms: the genome of the mycorrhizal fungus Gigaspora margarita provides insights into plant, endobacterial and fungal interactions.</title>
        <authorList>
            <person name="Venice F."/>
            <person name="Ghignone S."/>
            <person name="Salvioli di Fossalunga A."/>
            <person name="Amselem J."/>
            <person name="Novero M."/>
            <person name="Xianan X."/>
            <person name="Sedzielewska Toro K."/>
            <person name="Morin E."/>
            <person name="Lipzen A."/>
            <person name="Grigoriev I.V."/>
            <person name="Henrissat B."/>
            <person name="Martin F.M."/>
            <person name="Bonfante P."/>
        </authorList>
    </citation>
    <scope>NUCLEOTIDE SEQUENCE [LARGE SCALE GENOMIC DNA]</scope>
    <source>
        <strain evidence="1 2">BEG34</strain>
    </source>
</reference>
<name>A0A8H4ALJ5_GIGMA</name>
<sequence>MELKQVQQTLYKAWILENQKDKRNIINGYINKKYDNFSDNTTRMIDSVLGRHTDAVTYNNIRTPFGIVTKADDIQEATRCHFCNWTKPNSINQEKWKEWEQEYELLKDINT</sequence>
<comment type="caution">
    <text evidence="1">The sequence shown here is derived from an EMBL/GenBank/DDBJ whole genome shotgun (WGS) entry which is preliminary data.</text>
</comment>
<accession>A0A8H4ALJ5</accession>
<proteinExistence type="predicted"/>